<dbReference type="InterPro" id="IPR019800">
    <property type="entry name" value="Glyco_hydro_3_AS"/>
</dbReference>
<keyword evidence="3" id="KW-0378">Hydrolase</keyword>
<evidence type="ECO:0000256" key="3">
    <source>
        <dbReference type="ARBA" id="ARBA00023295"/>
    </source>
</evidence>
<dbReference type="PANTHER" id="PTHR43205:SF7">
    <property type="entry name" value="PROSTAGLANDIN REDUCTASE 1"/>
    <property type="match status" value="1"/>
</dbReference>
<dbReference type="Pfam" id="PF00107">
    <property type="entry name" value="ADH_zinc_N"/>
    <property type="match status" value="1"/>
</dbReference>
<gene>
    <name evidence="5" type="ORF">FNJ47_21285</name>
</gene>
<evidence type="ECO:0000259" key="4">
    <source>
        <dbReference type="SMART" id="SM00829"/>
    </source>
</evidence>
<dbReference type="GO" id="GO:0016628">
    <property type="term" value="F:oxidoreductase activity, acting on the CH-CH group of donors, NAD or NADP as acceptor"/>
    <property type="evidence" value="ECO:0007669"/>
    <property type="project" value="InterPro"/>
</dbReference>
<keyword evidence="2" id="KW-0560">Oxidoreductase</keyword>
<dbReference type="CDD" id="cd05288">
    <property type="entry name" value="PGDH"/>
    <property type="match status" value="1"/>
</dbReference>
<dbReference type="Gene3D" id="3.40.50.720">
    <property type="entry name" value="NAD(P)-binding Rossmann-like Domain"/>
    <property type="match status" value="1"/>
</dbReference>
<dbReference type="AlphaFoldDB" id="A0A6P1BJB2"/>
<dbReference type="SMART" id="SM00829">
    <property type="entry name" value="PKS_ER"/>
    <property type="match status" value="1"/>
</dbReference>
<dbReference type="InterPro" id="IPR013149">
    <property type="entry name" value="ADH-like_C"/>
</dbReference>
<dbReference type="Gene3D" id="3.90.180.10">
    <property type="entry name" value="Medium-chain alcohol dehydrogenases, catalytic domain"/>
    <property type="match status" value="1"/>
</dbReference>
<organism evidence="5 6">
    <name type="scientific">Bradyrhizobium uaiense</name>
    <dbReference type="NCBI Taxonomy" id="2594946"/>
    <lineage>
        <taxon>Bacteria</taxon>
        <taxon>Pseudomonadati</taxon>
        <taxon>Pseudomonadota</taxon>
        <taxon>Alphaproteobacteria</taxon>
        <taxon>Hyphomicrobiales</taxon>
        <taxon>Nitrobacteraceae</taxon>
        <taxon>Bradyrhizobium</taxon>
    </lineage>
</organism>
<evidence type="ECO:0000256" key="2">
    <source>
        <dbReference type="ARBA" id="ARBA00023002"/>
    </source>
</evidence>
<dbReference type="GO" id="GO:0004553">
    <property type="term" value="F:hydrolase activity, hydrolyzing O-glycosyl compounds"/>
    <property type="evidence" value="ECO:0007669"/>
    <property type="project" value="InterPro"/>
</dbReference>
<dbReference type="InterPro" id="IPR011032">
    <property type="entry name" value="GroES-like_sf"/>
</dbReference>
<keyword evidence="6" id="KW-1185">Reference proteome</keyword>
<dbReference type="InterPro" id="IPR036291">
    <property type="entry name" value="NAD(P)-bd_dom_sf"/>
</dbReference>
<reference evidence="5 6" key="1">
    <citation type="journal article" date="2020" name="Arch. Microbiol.">
        <title>Bradyrhizobium uaiense sp. nov., a new highly efficient cowpea symbiont.</title>
        <authorList>
            <person name="Cabral Michel D."/>
            <person name="Azarias Guimaraes A."/>
            <person name="Martins da Costa E."/>
            <person name="Soares de Carvalho T."/>
            <person name="Balsanelli E."/>
            <person name="Willems A."/>
            <person name="Maltempi de Souza E."/>
            <person name="de Souza Moreira F.M."/>
        </authorList>
    </citation>
    <scope>NUCLEOTIDE SEQUENCE [LARGE SCALE GENOMIC DNA]</scope>
    <source>
        <strain evidence="5 6">UFLA 03-164</strain>
    </source>
</reference>
<dbReference type="PANTHER" id="PTHR43205">
    <property type="entry name" value="PROSTAGLANDIN REDUCTASE"/>
    <property type="match status" value="1"/>
</dbReference>
<accession>A0A6P1BJB2</accession>
<dbReference type="FunFam" id="3.40.50.720:FF:000121">
    <property type="entry name" value="Prostaglandin reductase 2"/>
    <property type="match status" value="1"/>
</dbReference>
<dbReference type="Proteomes" id="UP000468531">
    <property type="component" value="Unassembled WGS sequence"/>
</dbReference>
<evidence type="ECO:0000313" key="6">
    <source>
        <dbReference type="Proteomes" id="UP000468531"/>
    </source>
</evidence>
<evidence type="ECO:0000256" key="1">
    <source>
        <dbReference type="ARBA" id="ARBA00005336"/>
    </source>
</evidence>
<dbReference type="PROSITE" id="PS00775">
    <property type="entry name" value="GLYCOSYL_HYDROL_F3"/>
    <property type="match status" value="1"/>
</dbReference>
<dbReference type="EMBL" id="VKHP01000087">
    <property type="protein sequence ID" value="NEU98289.1"/>
    <property type="molecule type" value="Genomic_DNA"/>
</dbReference>
<sequence length="331" mass="35398">MNSNRRILLKQRPQGMPTPDDFAIVEAPVPALGADEVLVRNRFLSLDPYMRGQMDGGKSYIQAIEIGDVMNGHTVGEVVESKNAAFAPGDLVWGPGHWQEYAVLKSPPLRKITGSHSPSAWLGPMGLPGWTAYVGLFDLGAPKPGETIVVSSATGAVGALVGQLAKRYGLRTVGIAGGEAKCRYAVDELGYDVCVDYKSSDFPAALAAACPTGVDIDFENVGGAILDAVWPLLNSHARVIICGLMAQYNLKTKYPGPELTHLLKSRLTIRGFIISDYAGRFPEAIAQMSARLASGEIKIREDITDGIENAPSAFIGMLQGRNFGKTIVRIG</sequence>
<dbReference type="Pfam" id="PF16884">
    <property type="entry name" value="ADH_N_2"/>
    <property type="match status" value="1"/>
</dbReference>
<dbReference type="RefSeq" id="WP_163156464.1">
    <property type="nucleotide sequence ID" value="NZ_VKHP01000087.1"/>
</dbReference>
<evidence type="ECO:0000313" key="5">
    <source>
        <dbReference type="EMBL" id="NEU98289.1"/>
    </source>
</evidence>
<feature type="domain" description="Enoyl reductase (ER)" evidence="4">
    <location>
        <begin position="17"/>
        <end position="328"/>
    </location>
</feature>
<comment type="similarity">
    <text evidence="1">Belongs to the glycosyl hydrolase 3 family.</text>
</comment>
<name>A0A6P1BJB2_9BRAD</name>
<dbReference type="InterPro" id="IPR020843">
    <property type="entry name" value="ER"/>
</dbReference>
<dbReference type="InterPro" id="IPR041694">
    <property type="entry name" value="ADH_N_2"/>
</dbReference>
<dbReference type="GO" id="GO:0005975">
    <property type="term" value="P:carbohydrate metabolic process"/>
    <property type="evidence" value="ECO:0007669"/>
    <property type="project" value="InterPro"/>
</dbReference>
<dbReference type="InterPro" id="IPR045010">
    <property type="entry name" value="MDR_fam"/>
</dbReference>
<keyword evidence="3" id="KW-0326">Glycosidase</keyword>
<proteinExistence type="inferred from homology"/>
<dbReference type="SUPFAM" id="SSF50129">
    <property type="entry name" value="GroES-like"/>
    <property type="match status" value="1"/>
</dbReference>
<dbReference type="SUPFAM" id="SSF51735">
    <property type="entry name" value="NAD(P)-binding Rossmann-fold domains"/>
    <property type="match status" value="1"/>
</dbReference>
<comment type="caution">
    <text evidence="5">The sequence shown here is derived from an EMBL/GenBank/DDBJ whole genome shotgun (WGS) entry which is preliminary data.</text>
</comment>
<protein>
    <submittedName>
        <fullName evidence="5">NADP-dependent oxidoreductase</fullName>
    </submittedName>
</protein>